<comment type="caution">
    <text evidence="2">The sequence shown here is derived from an EMBL/GenBank/DDBJ whole genome shotgun (WGS) entry which is preliminary data.</text>
</comment>
<dbReference type="Proteomes" id="UP000095488">
    <property type="component" value="Unassembled WGS sequence"/>
</dbReference>
<proteinExistence type="predicted"/>
<dbReference type="EMBL" id="CYZR01000003">
    <property type="protein sequence ID" value="CUN76722.1"/>
    <property type="molecule type" value="Genomic_DNA"/>
</dbReference>
<name>A0ABP2ART7_SARVE</name>
<reference evidence="2 3" key="1">
    <citation type="submission" date="2015-09" db="EMBL/GenBank/DDBJ databases">
        <authorList>
            <consortium name="Pathogen Informatics"/>
            <person name="Wu L."/>
            <person name="Ma J."/>
        </authorList>
    </citation>
    <scope>NUCLEOTIDE SEQUENCE [LARGE SCALE GENOMIC DNA]</scope>
    <source>
        <strain evidence="2 3">2789STDY5834858</strain>
    </source>
</reference>
<gene>
    <name evidence="2" type="ORF">ERS852473_01037</name>
</gene>
<evidence type="ECO:0000313" key="2">
    <source>
        <dbReference type="EMBL" id="CUN76722.1"/>
    </source>
</evidence>
<protein>
    <submittedName>
        <fullName evidence="2">Uncharacterized protein</fullName>
    </submittedName>
</protein>
<feature type="transmembrane region" description="Helical" evidence="1">
    <location>
        <begin position="6"/>
        <end position="28"/>
    </location>
</feature>
<sequence>MNLQLINLIITSSIMAILIILNSLHIGITRKGLKKINGVLKNIILDCSKAAKEIPANNTIVSLIENGIDDLENIIK</sequence>
<keyword evidence="1" id="KW-0812">Transmembrane</keyword>
<keyword evidence="3" id="KW-1185">Reference proteome</keyword>
<dbReference type="RefSeq" id="WP_055258322.1">
    <property type="nucleotide sequence ID" value="NZ_CABIXL010000003.1"/>
</dbReference>
<accession>A0ABP2ART7</accession>
<organism evidence="2 3">
    <name type="scientific">Sarcina ventriculi</name>
    <name type="common">Clostridium ventriculi</name>
    <dbReference type="NCBI Taxonomy" id="1267"/>
    <lineage>
        <taxon>Bacteria</taxon>
        <taxon>Bacillati</taxon>
        <taxon>Bacillota</taxon>
        <taxon>Clostridia</taxon>
        <taxon>Eubacteriales</taxon>
        <taxon>Clostridiaceae</taxon>
        <taxon>Sarcina</taxon>
    </lineage>
</organism>
<evidence type="ECO:0000256" key="1">
    <source>
        <dbReference type="SAM" id="Phobius"/>
    </source>
</evidence>
<keyword evidence="1" id="KW-0472">Membrane</keyword>
<evidence type="ECO:0000313" key="3">
    <source>
        <dbReference type="Proteomes" id="UP000095488"/>
    </source>
</evidence>
<keyword evidence="1" id="KW-1133">Transmembrane helix</keyword>